<dbReference type="GeneID" id="70240012"/>
<evidence type="ECO:0000256" key="2">
    <source>
        <dbReference type="SAM" id="Phobius"/>
    </source>
</evidence>
<feature type="region of interest" description="Disordered" evidence="1">
    <location>
        <begin position="503"/>
        <end position="635"/>
    </location>
</feature>
<comment type="caution">
    <text evidence="4">The sequence shown here is derived from an EMBL/GenBank/DDBJ whole genome shotgun (WGS) entry which is preliminary data.</text>
</comment>
<organism evidence="4 5">
    <name type="scientific">Talaromyces proteolyticus</name>
    <dbReference type="NCBI Taxonomy" id="1131652"/>
    <lineage>
        <taxon>Eukaryota</taxon>
        <taxon>Fungi</taxon>
        <taxon>Dikarya</taxon>
        <taxon>Ascomycota</taxon>
        <taxon>Pezizomycotina</taxon>
        <taxon>Eurotiomycetes</taxon>
        <taxon>Eurotiomycetidae</taxon>
        <taxon>Eurotiales</taxon>
        <taxon>Trichocomaceae</taxon>
        <taxon>Talaromyces</taxon>
        <taxon>Talaromyces sect. Bacilispori</taxon>
    </lineage>
</organism>
<dbReference type="InterPro" id="IPR033121">
    <property type="entry name" value="PEPTIDASE_A1"/>
</dbReference>
<keyword evidence="5" id="KW-1185">Reference proteome</keyword>
<proteinExistence type="predicted"/>
<name>A0AAD4L734_9EURO</name>
<reference evidence="4" key="1">
    <citation type="submission" date="2021-12" db="EMBL/GenBank/DDBJ databases">
        <title>Convergent genome expansion in fungi linked to evolution of root-endophyte symbiosis.</title>
        <authorList>
            <consortium name="DOE Joint Genome Institute"/>
            <person name="Ke Y.-H."/>
            <person name="Bonito G."/>
            <person name="Liao H.-L."/>
            <person name="Looney B."/>
            <person name="Rojas-Flechas A."/>
            <person name="Nash J."/>
            <person name="Hameed K."/>
            <person name="Schadt C."/>
            <person name="Martin F."/>
            <person name="Crous P.W."/>
            <person name="Miettinen O."/>
            <person name="Magnuson J.K."/>
            <person name="Labbe J."/>
            <person name="Jacobson D."/>
            <person name="Doktycz M.J."/>
            <person name="Veneault-Fourrey C."/>
            <person name="Kuo A."/>
            <person name="Mondo S."/>
            <person name="Calhoun S."/>
            <person name="Riley R."/>
            <person name="Ohm R."/>
            <person name="LaButti K."/>
            <person name="Andreopoulos B."/>
            <person name="Pangilinan J."/>
            <person name="Nolan M."/>
            <person name="Tritt A."/>
            <person name="Clum A."/>
            <person name="Lipzen A."/>
            <person name="Daum C."/>
            <person name="Barry K."/>
            <person name="Grigoriev I.V."/>
            <person name="Vilgalys R."/>
        </authorList>
    </citation>
    <scope>NUCLEOTIDE SEQUENCE</scope>
    <source>
        <strain evidence="4">PMI_201</strain>
    </source>
</reference>
<feature type="domain" description="Peptidase A1" evidence="3">
    <location>
        <begin position="31"/>
        <end position="390"/>
    </location>
</feature>
<sequence length="635" mass="69622">MFALISTRRLFICVQLTRLRFARFGDDGQWSTVYISIGNDSEPVAVLPNTVGVDILVVDDRGGCLHDSAADCSSERGGLFSSDNSSTWQSAGGYRNATFNGIGLTSLYANYGDDYVSFDLQDGYGPTVAGNLTSSVATFNSTDTWVGFLGLALSRSALSDLGSSTFMENVWDNRSSASSCSYGYTAGAYYRLKGVPASLVIGGYDQLRFVPNDVSFNLSLQYVPVVSLSSIQGTSVNRSSNSSMTELVEASINSYFTLDTSTSYIWLPQDTCDMFSEALNLTWDDRINLYTYGDDPSNHDYLASANISFTFAIADTSSSSEIVNITLPFSAFDQSISYPYPGFYLNDTSQTIPYFPIKPASNSDEYRIGRVFFQEAYIIVDYERGNFSVSQANWAGDLLNENELIVIDLVPDSEFPGETSESHLSKGAKAGIIVGSLAGFIFILIILWWFVLRKRYIFTGCLRRRDKAQKNPENKPPVPNSQSLAPRRLRNWLYRGRAEVAGDHTQPSELSGADMIHELPGSTPGDFRHSSPATSKQALRRSRMSIAPSSIVSFTSSTRMSVSSDGSIEEEELISPHPTSRPSSIAKHPFTMTDTTATENNGHETTTNRSSRIQPGEIVVGPSSPTNTAHRRSED</sequence>
<evidence type="ECO:0000256" key="1">
    <source>
        <dbReference type="SAM" id="MobiDB-lite"/>
    </source>
</evidence>
<keyword evidence="2" id="KW-1133">Transmembrane helix</keyword>
<feature type="transmembrane region" description="Helical" evidence="2">
    <location>
        <begin position="430"/>
        <end position="452"/>
    </location>
</feature>
<dbReference type="Pfam" id="PF00026">
    <property type="entry name" value="Asp"/>
    <property type="match status" value="1"/>
</dbReference>
<evidence type="ECO:0000313" key="4">
    <source>
        <dbReference type="EMBL" id="KAH8705800.1"/>
    </source>
</evidence>
<evidence type="ECO:0000313" key="5">
    <source>
        <dbReference type="Proteomes" id="UP001201262"/>
    </source>
</evidence>
<accession>A0AAD4L734</accession>
<dbReference type="SUPFAM" id="SSF50630">
    <property type="entry name" value="Acid proteases"/>
    <property type="match status" value="1"/>
</dbReference>
<feature type="compositionally biased region" description="Low complexity" evidence="1">
    <location>
        <begin position="553"/>
        <end position="566"/>
    </location>
</feature>
<dbReference type="AlphaFoldDB" id="A0AAD4L734"/>
<keyword evidence="2" id="KW-0472">Membrane</keyword>
<dbReference type="RefSeq" id="XP_046078421.1">
    <property type="nucleotide sequence ID" value="XM_046209725.1"/>
</dbReference>
<gene>
    <name evidence="4" type="ORF">BGW36DRAFT_18167</name>
</gene>
<dbReference type="EMBL" id="JAJTJA010000001">
    <property type="protein sequence ID" value="KAH8705800.1"/>
    <property type="molecule type" value="Genomic_DNA"/>
</dbReference>
<dbReference type="InterPro" id="IPR021109">
    <property type="entry name" value="Peptidase_aspartic_dom_sf"/>
</dbReference>
<feature type="compositionally biased region" description="Polar residues" evidence="1">
    <location>
        <begin position="592"/>
        <end position="613"/>
    </location>
</feature>
<protein>
    <submittedName>
        <fullName evidence="4">Aspartic peptidase domain-containing protein</fullName>
    </submittedName>
</protein>
<keyword evidence="2" id="KW-0812">Transmembrane</keyword>
<evidence type="ECO:0000259" key="3">
    <source>
        <dbReference type="PROSITE" id="PS51767"/>
    </source>
</evidence>
<dbReference type="PROSITE" id="PS51767">
    <property type="entry name" value="PEPTIDASE_A1"/>
    <property type="match status" value="1"/>
</dbReference>
<dbReference type="Proteomes" id="UP001201262">
    <property type="component" value="Unassembled WGS sequence"/>
</dbReference>
<dbReference type="Gene3D" id="2.40.70.10">
    <property type="entry name" value="Acid Proteases"/>
    <property type="match status" value="2"/>
</dbReference>